<evidence type="ECO:0000313" key="3">
    <source>
        <dbReference type="Proteomes" id="UP000638188"/>
    </source>
</evidence>
<protein>
    <recommendedName>
        <fullName evidence="4">AlpA family phage regulatory protein</fullName>
    </recommendedName>
</protein>
<dbReference type="Proteomes" id="UP000638188">
    <property type="component" value="Unassembled WGS sequence"/>
</dbReference>
<dbReference type="Gene3D" id="1.10.238.160">
    <property type="match status" value="1"/>
</dbReference>
<feature type="compositionally biased region" description="Basic and acidic residues" evidence="1">
    <location>
        <begin position="90"/>
        <end position="101"/>
    </location>
</feature>
<evidence type="ECO:0000256" key="1">
    <source>
        <dbReference type="SAM" id="MobiDB-lite"/>
    </source>
</evidence>
<evidence type="ECO:0000313" key="2">
    <source>
        <dbReference type="EMBL" id="GGC87082.1"/>
    </source>
</evidence>
<accession>A0ABQ1NXM1</accession>
<sequence length="101" mass="11358">MLTDQAANAPEGLMRADKTDYRYLDQLPDSSVICVDEVLALVRVSRSTWYEGIKKKRYPPAVYIGPSSPRWPLGSVRQVTTGTYKPPAEQTRDQNEDQKAA</sequence>
<comment type="caution">
    <text evidence="2">The sequence shown here is derived from an EMBL/GenBank/DDBJ whole genome shotgun (WGS) entry which is preliminary data.</text>
</comment>
<proteinExistence type="predicted"/>
<dbReference type="EMBL" id="BMFF01000001">
    <property type="protein sequence ID" value="GGC87082.1"/>
    <property type="molecule type" value="Genomic_DNA"/>
</dbReference>
<organism evidence="2 3">
    <name type="scientific">Halopseudomonas salina</name>
    <dbReference type="NCBI Taxonomy" id="1323744"/>
    <lineage>
        <taxon>Bacteria</taxon>
        <taxon>Pseudomonadati</taxon>
        <taxon>Pseudomonadota</taxon>
        <taxon>Gammaproteobacteria</taxon>
        <taxon>Pseudomonadales</taxon>
        <taxon>Pseudomonadaceae</taxon>
        <taxon>Halopseudomonas</taxon>
    </lineage>
</organism>
<name>A0ABQ1NXM1_9GAMM</name>
<gene>
    <name evidence="2" type="ORF">GCM10007418_03600</name>
</gene>
<keyword evidence="3" id="KW-1185">Reference proteome</keyword>
<evidence type="ECO:0008006" key="4">
    <source>
        <dbReference type="Google" id="ProtNLM"/>
    </source>
</evidence>
<reference evidence="3" key="1">
    <citation type="journal article" date="2019" name="Int. J. Syst. Evol. Microbiol.">
        <title>The Global Catalogue of Microorganisms (GCM) 10K type strain sequencing project: providing services to taxonomists for standard genome sequencing and annotation.</title>
        <authorList>
            <consortium name="The Broad Institute Genomics Platform"/>
            <consortium name="The Broad Institute Genome Sequencing Center for Infectious Disease"/>
            <person name="Wu L."/>
            <person name="Ma J."/>
        </authorList>
    </citation>
    <scope>NUCLEOTIDE SEQUENCE [LARGE SCALE GENOMIC DNA]</scope>
    <source>
        <strain evidence="3">CGMCC 1.12482</strain>
    </source>
</reference>
<feature type="region of interest" description="Disordered" evidence="1">
    <location>
        <begin position="69"/>
        <end position="101"/>
    </location>
</feature>